<dbReference type="RefSeq" id="XP_017024369.1">
    <property type="nucleotide sequence ID" value="XM_017168880.3"/>
</dbReference>
<accession>A0A6P4ILI0</accession>
<proteinExistence type="predicted"/>
<keyword evidence="1" id="KW-1185">Reference proteome</keyword>
<organism evidence="1 2">
    <name type="scientific">Drosophila kikkawai</name>
    <name type="common">Fruit fly</name>
    <dbReference type="NCBI Taxonomy" id="30033"/>
    <lineage>
        <taxon>Eukaryota</taxon>
        <taxon>Metazoa</taxon>
        <taxon>Ecdysozoa</taxon>
        <taxon>Arthropoda</taxon>
        <taxon>Hexapoda</taxon>
        <taxon>Insecta</taxon>
        <taxon>Pterygota</taxon>
        <taxon>Neoptera</taxon>
        <taxon>Endopterygota</taxon>
        <taxon>Diptera</taxon>
        <taxon>Brachycera</taxon>
        <taxon>Muscomorpha</taxon>
        <taxon>Ephydroidea</taxon>
        <taxon>Drosophilidae</taxon>
        <taxon>Drosophila</taxon>
        <taxon>Sophophora</taxon>
    </lineage>
</organism>
<sequence length="235" mass="26792">MKDPSTTILSSDSEDLREARDTELRRVLKLKLVLAELRRLNLGRDQSLQTKNVLKLVSIGDYMRLGENDGGQEHVLGLQDASSFPPLSYVDRKTVRDKLFTRLRGTLQAVAELGDKMREEFPDDFARETELSADQKEILQLEEEHRRGLEQLVELVWRKCSMLRDAAELKLGPQLANELKLKQAEMQLVQAKAELLRCVIANEAVSRTEHSFKAHKEVEAYLDELLAAKNAPTKK</sequence>
<name>A0A6P4ILI0_DROKI</name>
<gene>
    <name evidence="2" type="primary">dgt2</name>
</gene>
<reference evidence="2" key="2">
    <citation type="submission" date="2025-08" db="UniProtKB">
        <authorList>
            <consortium name="RefSeq"/>
        </authorList>
    </citation>
    <scope>IDENTIFICATION</scope>
    <source>
        <strain evidence="2">14028-0561.14</strain>
        <tissue evidence="2">Whole fly</tissue>
    </source>
</reference>
<reference evidence="1" key="1">
    <citation type="submission" date="2025-05" db="UniProtKB">
        <authorList>
            <consortium name="RefSeq"/>
        </authorList>
    </citation>
    <scope>NUCLEOTIDE SEQUENCE [LARGE SCALE GENOMIC DNA]</scope>
    <source>
        <strain evidence="1">14028-0561.14</strain>
    </source>
</reference>
<dbReference type="AlphaFoldDB" id="A0A6P4ILI0"/>
<protein>
    <submittedName>
        <fullName evidence="2">Augmin complex subunit dgt2</fullName>
    </submittedName>
</protein>
<evidence type="ECO:0000313" key="1">
    <source>
        <dbReference type="Proteomes" id="UP001652661"/>
    </source>
</evidence>
<dbReference type="Proteomes" id="UP001652661">
    <property type="component" value="Chromosome 2L"/>
</dbReference>
<dbReference type="OrthoDB" id="7757854at2759"/>
<evidence type="ECO:0000313" key="2">
    <source>
        <dbReference type="RefSeq" id="XP_017024369.1"/>
    </source>
</evidence>